<evidence type="ECO:0008006" key="3">
    <source>
        <dbReference type="Google" id="ProtNLM"/>
    </source>
</evidence>
<sequence>MDELLIETAMKAIRDYLRTRPDAADTVEGIHEWWITWPGEAEPLTITRAALERLEAGGELERRRIGKRELWRARREG</sequence>
<protein>
    <recommendedName>
        <fullName evidence="3">DUF3253 domain-containing protein</fullName>
    </recommendedName>
</protein>
<evidence type="ECO:0000313" key="2">
    <source>
        <dbReference type="Proteomes" id="UP000310016"/>
    </source>
</evidence>
<dbReference type="Proteomes" id="UP000310016">
    <property type="component" value="Unassembled WGS sequence"/>
</dbReference>
<name>A0A4U0Q3E4_9NEIS</name>
<proteinExistence type="predicted"/>
<dbReference type="AlphaFoldDB" id="A0A4U0Q3E4"/>
<evidence type="ECO:0000313" key="1">
    <source>
        <dbReference type="EMBL" id="TJZ75495.1"/>
    </source>
</evidence>
<reference evidence="1 2" key="1">
    <citation type="submission" date="2019-04" db="EMBL/GenBank/DDBJ databases">
        <title>Chitiniphilus eburnea sp. nov., a novel chitinolytic bacterium isolated from aquaculture sludge.</title>
        <authorList>
            <person name="Sheng M."/>
        </authorList>
    </citation>
    <scope>NUCLEOTIDE SEQUENCE [LARGE SCALE GENOMIC DNA]</scope>
    <source>
        <strain evidence="1 2">HX-2-15</strain>
    </source>
</reference>
<organism evidence="1 2">
    <name type="scientific">Chitiniphilus eburneus</name>
    <dbReference type="NCBI Taxonomy" id="2571148"/>
    <lineage>
        <taxon>Bacteria</taxon>
        <taxon>Pseudomonadati</taxon>
        <taxon>Pseudomonadota</taxon>
        <taxon>Betaproteobacteria</taxon>
        <taxon>Neisseriales</taxon>
        <taxon>Chitinibacteraceae</taxon>
        <taxon>Chitiniphilus</taxon>
    </lineage>
</organism>
<comment type="caution">
    <text evidence="1">The sequence shown here is derived from an EMBL/GenBank/DDBJ whole genome shotgun (WGS) entry which is preliminary data.</text>
</comment>
<gene>
    <name evidence="1" type="ORF">FAZ21_06145</name>
</gene>
<dbReference type="RefSeq" id="WP_136772408.1">
    <property type="nucleotide sequence ID" value="NZ_CP156074.1"/>
</dbReference>
<dbReference type="EMBL" id="SUMF01000004">
    <property type="protein sequence ID" value="TJZ75495.1"/>
    <property type="molecule type" value="Genomic_DNA"/>
</dbReference>
<dbReference type="OrthoDB" id="9794260at2"/>
<accession>A0A4U0Q3E4</accession>
<keyword evidence="2" id="KW-1185">Reference proteome</keyword>